<keyword evidence="1" id="KW-0812">Transmembrane</keyword>
<proteinExistence type="predicted"/>
<evidence type="ECO:0000256" key="1">
    <source>
        <dbReference type="SAM" id="Phobius"/>
    </source>
</evidence>
<protein>
    <submittedName>
        <fullName evidence="2">Uncharacterized protein</fullName>
    </submittedName>
</protein>
<dbReference type="Proteomes" id="UP000603141">
    <property type="component" value="Unassembled WGS sequence"/>
</dbReference>
<feature type="transmembrane region" description="Helical" evidence="1">
    <location>
        <begin position="12"/>
        <end position="30"/>
    </location>
</feature>
<keyword evidence="1" id="KW-0472">Membrane</keyword>
<dbReference type="AlphaFoldDB" id="A0A934SAA6"/>
<accession>A0A934SAA6</accession>
<keyword evidence="3" id="KW-1185">Reference proteome</keyword>
<keyword evidence="1" id="KW-1133">Transmembrane helix</keyword>
<reference evidence="2" key="1">
    <citation type="submission" date="2021-01" db="EMBL/GenBank/DDBJ databases">
        <title>Modified the classification status of verrucomicrobia.</title>
        <authorList>
            <person name="Feng X."/>
        </authorList>
    </citation>
    <scope>NUCLEOTIDE SEQUENCE</scope>
    <source>
        <strain evidence="2">KCTC 22041</strain>
    </source>
</reference>
<feature type="transmembrane region" description="Helical" evidence="1">
    <location>
        <begin position="178"/>
        <end position="198"/>
    </location>
</feature>
<gene>
    <name evidence="2" type="ORF">JIN85_08925</name>
</gene>
<dbReference type="EMBL" id="JAENIJ010000011">
    <property type="protein sequence ID" value="MBK1882537.1"/>
    <property type="molecule type" value="Genomic_DNA"/>
</dbReference>
<organism evidence="2 3">
    <name type="scientific">Luteolibacter pohnpeiensis</name>
    <dbReference type="NCBI Taxonomy" id="454153"/>
    <lineage>
        <taxon>Bacteria</taxon>
        <taxon>Pseudomonadati</taxon>
        <taxon>Verrucomicrobiota</taxon>
        <taxon>Verrucomicrobiia</taxon>
        <taxon>Verrucomicrobiales</taxon>
        <taxon>Verrucomicrobiaceae</taxon>
        <taxon>Luteolibacter</taxon>
    </lineage>
</organism>
<feature type="transmembrane region" description="Helical" evidence="1">
    <location>
        <begin position="139"/>
        <end position="158"/>
    </location>
</feature>
<feature type="transmembrane region" description="Helical" evidence="1">
    <location>
        <begin position="112"/>
        <end position="132"/>
    </location>
</feature>
<evidence type="ECO:0000313" key="3">
    <source>
        <dbReference type="Proteomes" id="UP000603141"/>
    </source>
</evidence>
<comment type="caution">
    <text evidence="2">The sequence shown here is derived from an EMBL/GenBank/DDBJ whole genome shotgun (WGS) entry which is preliminary data.</text>
</comment>
<evidence type="ECO:0000313" key="2">
    <source>
        <dbReference type="EMBL" id="MBK1882537.1"/>
    </source>
</evidence>
<name>A0A934SAA6_9BACT</name>
<feature type="transmembrane region" description="Helical" evidence="1">
    <location>
        <begin position="50"/>
        <end position="68"/>
    </location>
</feature>
<sequence>MDWMHPYEKLPLFGTGMFLAVCLIGTHLAMLLKPEPIQSFLKVFPRNNQWGQILLGIGLAWFWLLVAPEGHGLVSSLAMDLGEFNNAKPLLRILVPVSLILVSMSVRDFLAVRALGLLGLMAAAPLLGAAFLKNPDTRLLIPIYTYVLITVSLFWVGMPFLFRDAVTWVTADQKRWKAASMGGLAYGVIMFICALAFWRGY</sequence>
<dbReference type="RefSeq" id="WP_200269774.1">
    <property type="nucleotide sequence ID" value="NZ_JAENIJ010000011.1"/>
</dbReference>